<dbReference type="GO" id="GO:0005886">
    <property type="term" value="C:plasma membrane"/>
    <property type="evidence" value="ECO:0007669"/>
    <property type="project" value="TreeGrafter"/>
</dbReference>
<dbReference type="Proteomes" id="UP000694620">
    <property type="component" value="Chromosome 3"/>
</dbReference>
<dbReference type="PROSITE" id="PS51407">
    <property type="entry name" value="LAMP_3"/>
    <property type="match status" value="1"/>
</dbReference>
<keyword evidence="8" id="KW-0458">Lysosome</keyword>
<keyword evidence="6 8" id="KW-0472">Membrane</keyword>
<comment type="similarity">
    <text evidence="8">Belongs to the LAMP family.</text>
</comment>
<evidence type="ECO:0000313" key="14">
    <source>
        <dbReference type="Ensembl" id="ENSECRP00000016104.1"/>
    </source>
</evidence>
<dbReference type="Ensembl" id="ENSECRT00000016393.1">
    <property type="protein sequence ID" value="ENSECRP00000016104.1"/>
    <property type="gene ID" value="ENSECRG00000010752.1"/>
</dbReference>
<keyword evidence="2 8" id="KW-0812">Transmembrane</keyword>
<comment type="caution">
    <text evidence="8">Lacks conserved residue(s) required for the propagation of feature annotation.</text>
</comment>
<keyword evidence="15" id="KW-1185">Reference proteome</keyword>
<dbReference type="PRINTS" id="PR00336">
    <property type="entry name" value="LYSASSOCTDMP"/>
</dbReference>
<dbReference type="Pfam" id="PF21222">
    <property type="entry name" value="Lamp2_2nd"/>
    <property type="match status" value="1"/>
</dbReference>
<dbReference type="GO" id="GO:0031902">
    <property type="term" value="C:late endosome membrane"/>
    <property type="evidence" value="ECO:0007669"/>
    <property type="project" value="TreeGrafter"/>
</dbReference>
<evidence type="ECO:0000256" key="9">
    <source>
        <dbReference type="SAM" id="MobiDB-lite"/>
    </source>
</evidence>
<keyword evidence="4" id="KW-0967">Endosome</keyword>
<feature type="domain" description="Lysosome-associated membrane glycoprotein 2-like luminal" evidence="12">
    <location>
        <begin position="161"/>
        <end position="304"/>
    </location>
</feature>
<dbReference type="PANTHER" id="PTHR11506:SF2">
    <property type="entry name" value="MACROSIALIN"/>
    <property type="match status" value="1"/>
</dbReference>
<dbReference type="InterPro" id="IPR002000">
    <property type="entry name" value="Lysosome-assoc_membr_glycop"/>
</dbReference>
<accession>A0A8C4SFK9</accession>
<dbReference type="InterPro" id="IPR048528">
    <property type="entry name" value="Lamp2-like_luminal"/>
</dbReference>
<evidence type="ECO:0000256" key="10">
    <source>
        <dbReference type="SAM" id="Phobius"/>
    </source>
</evidence>
<evidence type="ECO:0000256" key="6">
    <source>
        <dbReference type="ARBA" id="ARBA00023136"/>
    </source>
</evidence>
<dbReference type="AlphaFoldDB" id="A0A8C4SFK9"/>
<evidence type="ECO:0000256" key="11">
    <source>
        <dbReference type="SAM" id="SignalP"/>
    </source>
</evidence>
<evidence type="ECO:0000256" key="8">
    <source>
        <dbReference type="PROSITE-ProRule" id="PRU00740"/>
    </source>
</evidence>
<reference evidence="14" key="1">
    <citation type="submission" date="2021-06" db="EMBL/GenBank/DDBJ databases">
        <authorList>
            <consortium name="Wellcome Sanger Institute Data Sharing"/>
        </authorList>
    </citation>
    <scope>NUCLEOTIDE SEQUENCE [LARGE SCALE GENOMIC DNA]</scope>
</reference>
<evidence type="ECO:0000259" key="12">
    <source>
        <dbReference type="Pfam" id="PF01299"/>
    </source>
</evidence>
<comment type="subcellular location">
    <subcellularLocation>
        <location evidence="1">Endosome membrane</location>
        <topology evidence="1">Single-pass type I membrane protein</topology>
    </subcellularLocation>
    <subcellularLocation>
        <location evidence="8">Lysosome membrane</location>
        <topology evidence="8">Single-pass type I membrane protein</topology>
    </subcellularLocation>
</comment>
<keyword evidence="3 11" id="KW-0732">Signal</keyword>
<dbReference type="InterPro" id="IPR048524">
    <property type="entry name" value="Lamp2-like_TM"/>
</dbReference>
<reference evidence="14" key="2">
    <citation type="submission" date="2025-08" db="UniProtKB">
        <authorList>
            <consortium name="Ensembl"/>
        </authorList>
    </citation>
    <scope>IDENTIFICATION</scope>
</reference>
<keyword evidence="5 10" id="KW-1133">Transmembrane helix</keyword>
<dbReference type="Gene3D" id="2.40.160.110">
    <property type="match status" value="1"/>
</dbReference>
<name>A0A8C4SFK9_ERPCA</name>
<proteinExistence type="inferred from homology"/>
<dbReference type="GeneTree" id="ENSGT01000000217921"/>
<keyword evidence="7" id="KW-0325">Glycoprotein</keyword>
<sequence length="357" mass="38585">MKSGAIVVVCAVLAAVSVLAVEENEDFFPHFTKETPMKPALEYTTSHPPHVTNHTTAPHVTNHTTAHVTNQTTAHVTNHTTAPVTNHTTAPVTNHTTAPVTNHTTAHVTNHTTAHVTNHTTAPVTNHTTAHVTNHTTAPVTNHTTAPTVKPPGPTPPGTMKAGDYNVTTGKGNELCVRAIFEAVIKNEGQKQTNTFIIQPDQTNFTGSCDAMTAKLNLTFTQGNLRFVFTKNTTSNTVFVSSIEGQLKYSFDKDTAVDRSFSNDSLRLLEMKIGTAFVCNKQSVPLGNNLYLELSKEHVQAFNITNGNFGPDDICPADKGNYNIAIAVGVVLLILIIIVIVCYIISRRRSQSGYQAL</sequence>
<organism evidence="14 15">
    <name type="scientific">Erpetoichthys calabaricus</name>
    <name type="common">Rope fish</name>
    <name type="synonym">Calamoichthys calabaricus</name>
    <dbReference type="NCBI Taxonomy" id="27687"/>
    <lineage>
        <taxon>Eukaryota</taxon>
        <taxon>Metazoa</taxon>
        <taxon>Chordata</taxon>
        <taxon>Craniata</taxon>
        <taxon>Vertebrata</taxon>
        <taxon>Euteleostomi</taxon>
        <taxon>Actinopterygii</taxon>
        <taxon>Polypteriformes</taxon>
        <taxon>Polypteridae</taxon>
        <taxon>Erpetoichthys</taxon>
    </lineage>
</organism>
<dbReference type="PANTHER" id="PTHR11506">
    <property type="entry name" value="LYSOSOME-ASSOCIATED MEMBRANE GLYCOPROTEIN"/>
    <property type="match status" value="1"/>
</dbReference>
<evidence type="ECO:0000256" key="2">
    <source>
        <dbReference type="ARBA" id="ARBA00022692"/>
    </source>
</evidence>
<feature type="domain" description="Lysosome-associated membrane glycoprotein 2-like transmembrane" evidence="13">
    <location>
        <begin position="324"/>
        <end position="355"/>
    </location>
</feature>
<evidence type="ECO:0000313" key="15">
    <source>
        <dbReference type="Proteomes" id="UP000694620"/>
    </source>
</evidence>
<feature type="chain" id="PRO_5034094538" evidence="11">
    <location>
        <begin position="21"/>
        <end position="357"/>
    </location>
</feature>
<evidence type="ECO:0000256" key="7">
    <source>
        <dbReference type="ARBA" id="ARBA00023180"/>
    </source>
</evidence>
<dbReference type="GO" id="GO:0072594">
    <property type="term" value="P:establishment of protein localization to organelle"/>
    <property type="evidence" value="ECO:0007669"/>
    <property type="project" value="TreeGrafter"/>
</dbReference>
<gene>
    <name evidence="14" type="primary">cd68</name>
</gene>
<feature type="transmembrane region" description="Helical" evidence="10">
    <location>
        <begin position="324"/>
        <end position="345"/>
    </location>
</feature>
<evidence type="ECO:0000259" key="13">
    <source>
        <dbReference type="Pfam" id="PF21222"/>
    </source>
</evidence>
<evidence type="ECO:0000256" key="1">
    <source>
        <dbReference type="ARBA" id="ARBA00004530"/>
    </source>
</evidence>
<dbReference type="GO" id="GO:0005765">
    <property type="term" value="C:lysosomal membrane"/>
    <property type="evidence" value="ECO:0007669"/>
    <property type="project" value="UniProtKB-SubCell"/>
</dbReference>
<evidence type="ECO:0000256" key="4">
    <source>
        <dbReference type="ARBA" id="ARBA00022753"/>
    </source>
</evidence>
<feature type="compositionally biased region" description="Low complexity" evidence="9">
    <location>
        <begin position="138"/>
        <end position="148"/>
    </location>
</feature>
<feature type="region of interest" description="Disordered" evidence="9">
    <location>
        <begin position="138"/>
        <end position="159"/>
    </location>
</feature>
<dbReference type="Pfam" id="PF01299">
    <property type="entry name" value="Lamp2-like_luminal"/>
    <property type="match status" value="1"/>
</dbReference>
<evidence type="ECO:0000256" key="3">
    <source>
        <dbReference type="ARBA" id="ARBA00022729"/>
    </source>
</evidence>
<feature type="signal peptide" evidence="11">
    <location>
        <begin position="1"/>
        <end position="20"/>
    </location>
</feature>
<evidence type="ECO:0000256" key="5">
    <source>
        <dbReference type="ARBA" id="ARBA00022989"/>
    </source>
</evidence>
<reference evidence="14" key="3">
    <citation type="submission" date="2025-09" db="UniProtKB">
        <authorList>
            <consortium name="Ensembl"/>
        </authorList>
    </citation>
    <scope>IDENTIFICATION</scope>
</reference>
<protein>
    <submittedName>
        <fullName evidence="14">Lysosome-associated membrane glycoprotein 2-like</fullName>
    </submittedName>
</protein>